<name>A0A7D5Z6Z0_9HYPO</name>
<evidence type="ECO:0000256" key="1">
    <source>
        <dbReference type="ARBA" id="ARBA00022630"/>
    </source>
</evidence>
<dbReference type="Proteomes" id="UP000510686">
    <property type="component" value="Chromosome 6"/>
</dbReference>
<dbReference type="RefSeq" id="XP_014540729.1">
    <property type="nucleotide sequence ID" value="XM_014685243.1"/>
</dbReference>
<evidence type="ECO:0000256" key="2">
    <source>
        <dbReference type="ARBA" id="ARBA00022827"/>
    </source>
</evidence>
<keyword evidence="1" id="KW-0285">Flavoprotein</keyword>
<dbReference type="GeneID" id="26246342"/>
<evidence type="ECO:0000313" key="5">
    <source>
        <dbReference type="Proteomes" id="UP000510686"/>
    </source>
</evidence>
<dbReference type="KEGG" id="mbrn:26246342"/>
<keyword evidence="4" id="KW-0503">Monooxygenase</keyword>
<dbReference type="PANTHER" id="PTHR23023">
    <property type="entry name" value="DIMETHYLANILINE MONOOXYGENASE"/>
    <property type="match status" value="1"/>
</dbReference>
<evidence type="ECO:0000256" key="3">
    <source>
        <dbReference type="ARBA" id="ARBA00023002"/>
    </source>
</evidence>
<dbReference type="SUPFAM" id="SSF51905">
    <property type="entry name" value="FAD/NAD(P)-binding domain"/>
    <property type="match status" value="1"/>
</dbReference>
<sequence length="215" mass="23401">MKNGNGEDYDVLVVAGGMYRLITAYTYLKLAPETNLLILDDGRSAGSGAPSASTQTFLHRSATKTGLSPDWYISSQTIHNYLQSFAEDHDLVRRIHLPQKVAKANKIGGKWVLTLNDGASQASGAKLIVATGVTSGAYVPEFPQKGFHKPILHSSELGKYISSLIGPNIQRVTVLGAAKSAYDTAFMLIKVGKQLDWINRENGSEVRKEPLTRQI</sequence>
<dbReference type="GO" id="GO:0004497">
    <property type="term" value="F:monooxygenase activity"/>
    <property type="evidence" value="ECO:0007669"/>
    <property type="project" value="UniProtKB-KW"/>
</dbReference>
<protein>
    <submittedName>
        <fullName evidence="4">FAD-dependent monooxygenase DEP4</fullName>
    </submittedName>
</protein>
<keyword evidence="3" id="KW-0560">Oxidoreductase</keyword>
<dbReference type="InterPro" id="IPR036188">
    <property type="entry name" value="FAD/NAD-bd_sf"/>
</dbReference>
<evidence type="ECO:0000313" key="4">
    <source>
        <dbReference type="EMBL" id="QLI73323.1"/>
    </source>
</evidence>
<gene>
    <name evidence="4" type="primary">DEP4_1</name>
    <name evidence="4" type="ORF">G6M90_00g093620</name>
</gene>
<proteinExistence type="predicted"/>
<dbReference type="InterPro" id="IPR050346">
    <property type="entry name" value="FMO-like"/>
</dbReference>
<dbReference type="Gene3D" id="3.50.50.60">
    <property type="entry name" value="FAD/NAD(P)-binding domain"/>
    <property type="match status" value="1"/>
</dbReference>
<reference evidence="4 5" key="1">
    <citation type="submission" date="2020-07" db="EMBL/GenBank/DDBJ databases">
        <title>Telomere length de novo assembly of all 7 chromosomes of the fungus, Metarhizium brunneum, using a novel assembly pipeline.</title>
        <authorList>
            <person name="Saud z."/>
            <person name="Kortsinoglou A."/>
            <person name="Kouvelis V.N."/>
            <person name="Butt T.M."/>
        </authorList>
    </citation>
    <scope>NUCLEOTIDE SEQUENCE [LARGE SCALE GENOMIC DNA]</scope>
    <source>
        <strain evidence="4 5">4556</strain>
    </source>
</reference>
<organism evidence="4 5">
    <name type="scientific">Metarhizium brunneum</name>
    <dbReference type="NCBI Taxonomy" id="500148"/>
    <lineage>
        <taxon>Eukaryota</taxon>
        <taxon>Fungi</taxon>
        <taxon>Dikarya</taxon>
        <taxon>Ascomycota</taxon>
        <taxon>Pezizomycotina</taxon>
        <taxon>Sordariomycetes</taxon>
        <taxon>Hypocreomycetidae</taxon>
        <taxon>Hypocreales</taxon>
        <taxon>Clavicipitaceae</taxon>
        <taxon>Metarhizium</taxon>
    </lineage>
</organism>
<keyword evidence="5" id="KW-1185">Reference proteome</keyword>
<dbReference type="EMBL" id="CP058937">
    <property type="protein sequence ID" value="QLI73323.1"/>
    <property type="molecule type" value="Genomic_DNA"/>
</dbReference>
<dbReference type="OrthoDB" id="2915840at2759"/>
<dbReference type="AlphaFoldDB" id="A0A7D5Z6Z0"/>
<accession>A0A7D5Z6Z0</accession>
<keyword evidence="2" id="KW-0274">FAD</keyword>
<dbReference type="Pfam" id="PF13738">
    <property type="entry name" value="Pyr_redox_3"/>
    <property type="match status" value="1"/>
</dbReference>